<organism evidence="2 3">
    <name type="scientific">Suillus placidus</name>
    <dbReference type="NCBI Taxonomy" id="48579"/>
    <lineage>
        <taxon>Eukaryota</taxon>
        <taxon>Fungi</taxon>
        <taxon>Dikarya</taxon>
        <taxon>Basidiomycota</taxon>
        <taxon>Agaricomycotina</taxon>
        <taxon>Agaricomycetes</taxon>
        <taxon>Agaricomycetidae</taxon>
        <taxon>Boletales</taxon>
        <taxon>Suillineae</taxon>
        <taxon>Suillaceae</taxon>
        <taxon>Suillus</taxon>
    </lineage>
</organism>
<feature type="domain" description="G" evidence="1">
    <location>
        <begin position="10"/>
        <end position="134"/>
    </location>
</feature>
<keyword evidence="3" id="KW-1185">Reference proteome</keyword>
<dbReference type="SUPFAM" id="SSF52540">
    <property type="entry name" value="P-loop containing nucleoside triphosphate hydrolases"/>
    <property type="match status" value="1"/>
</dbReference>
<dbReference type="AlphaFoldDB" id="A0A9P6ZZC5"/>
<dbReference type="CDD" id="cd00882">
    <property type="entry name" value="Ras_like_GTPase"/>
    <property type="match status" value="1"/>
</dbReference>
<dbReference type="GO" id="GO:0005525">
    <property type="term" value="F:GTP binding"/>
    <property type="evidence" value="ECO:0007669"/>
    <property type="project" value="InterPro"/>
</dbReference>
<protein>
    <submittedName>
        <fullName evidence="2">P-loop containing nucleoside triphosphate hydrolase protein</fullName>
    </submittedName>
</protein>
<dbReference type="InterPro" id="IPR027417">
    <property type="entry name" value="P-loop_NTPase"/>
</dbReference>
<evidence type="ECO:0000313" key="2">
    <source>
        <dbReference type="EMBL" id="KAG1779513.1"/>
    </source>
</evidence>
<dbReference type="Pfam" id="PF01926">
    <property type="entry name" value="MMR_HSR1"/>
    <property type="match status" value="1"/>
</dbReference>
<dbReference type="InterPro" id="IPR006073">
    <property type="entry name" value="GTP-bd"/>
</dbReference>
<proteinExistence type="predicted"/>
<dbReference type="OrthoDB" id="8954335at2759"/>
<evidence type="ECO:0000259" key="1">
    <source>
        <dbReference type="Pfam" id="PF01926"/>
    </source>
</evidence>
<dbReference type="GO" id="GO:0016787">
    <property type="term" value="F:hydrolase activity"/>
    <property type="evidence" value="ECO:0007669"/>
    <property type="project" value="UniProtKB-KW"/>
</dbReference>
<sequence>MDARKKHTNIVLFGQAGAGKSSLVNLMAAKDVASTSNDLESCTLRWKEYPIEFGGESYKVFDTVGLEEPQLGIPQYLDTIENAYSLIQHLERQGGVDLLLFCMRAGRLSSTLQSNYRLFYEFLCDKKVPIVIAITNLEIEGREMDDWWKRNEELFRRYEIRVAGHACITAIKGNYEDRYEESRTTVRKLVKDFTADGRKLAWNGPNGGNNRFVSFMRKLRGLLVGNVKLRARKDVVPRLIKRCGMSPDVAKQLADRIKNGVVEGAAA</sequence>
<comment type="caution">
    <text evidence="2">The sequence shown here is derived from an EMBL/GenBank/DDBJ whole genome shotgun (WGS) entry which is preliminary data.</text>
</comment>
<accession>A0A9P6ZZC5</accession>
<dbReference type="EMBL" id="JABBWD010000012">
    <property type="protein sequence ID" value="KAG1779513.1"/>
    <property type="molecule type" value="Genomic_DNA"/>
</dbReference>
<evidence type="ECO:0000313" key="3">
    <source>
        <dbReference type="Proteomes" id="UP000714275"/>
    </source>
</evidence>
<gene>
    <name evidence="2" type="ORF">EV702DRAFT_1043925</name>
</gene>
<dbReference type="Proteomes" id="UP000714275">
    <property type="component" value="Unassembled WGS sequence"/>
</dbReference>
<keyword evidence="2" id="KW-0378">Hydrolase</keyword>
<dbReference type="Gene3D" id="3.40.50.300">
    <property type="entry name" value="P-loop containing nucleotide triphosphate hydrolases"/>
    <property type="match status" value="1"/>
</dbReference>
<reference evidence="2" key="1">
    <citation type="journal article" date="2020" name="New Phytol.">
        <title>Comparative genomics reveals dynamic genome evolution in host specialist ectomycorrhizal fungi.</title>
        <authorList>
            <person name="Lofgren L.A."/>
            <person name="Nguyen N.H."/>
            <person name="Vilgalys R."/>
            <person name="Ruytinx J."/>
            <person name="Liao H.L."/>
            <person name="Branco S."/>
            <person name="Kuo A."/>
            <person name="LaButti K."/>
            <person name="Lipzen A."/>
            <person name="Andreopoulos W."/>
            <person name="Pangilinan J."/>
            <person name="Riley R."/>
            <person name="Hundley H."/>
            <person name="Na H."/>
            <person name="Barry K."/>
            <person name="Grigoriev I.V."/>
            <person name="Stajich J.E."/>
            <person name="Kennedy P.G."/>
        </authorList>
    </citation>
    <scope>NUCLEOTIDE SEQUENCE</scope>
    <source>
        <strain evidence="2">DOB743</strain>
    </source>
</reference>
<name>A0A9P6ZZC5_9AGAM</name>